<evidence type="ECO:0000313" key="3">
    <source>
        <dbReference type="Proteomes" id="UP000245370"/>
    </source>
</evidence>
<feature type="transmembrane region" description="Helical" evidence="1">
    <location>
        <begin position="22"/>
        <end position="39"/>
    </location>
</feature>
<reference evidence="2 3" key="1">
    <citation type="submission" date="2018-05" db="EMBL/GenBank/DDBJ databases">
        <title>Brumimicrobium oceani sp. nov., isolated from coastal sediment.</title>
        <authorList>
            <person name="Kou Y."/>
        </authorList>
    </citation>
    <scope>NUCLEOTIDE SEQUENCE [LARGE SCALE GENOMIC DNA]</scope>
    <source>
        <strain evidence="2 3">C305</strain>
    </source>
</reference>
<keyword evidence="1" id="KW-0472">Membrane</keyword>
<keyword evidence="1" id="KW-1133">Transmembrane helix</keyword>
<protein>
    <recommendedName>
        <fullName evidence="4">DUF4199 domain-containing protein</fullName>
    </recommendedName>
</protein>
<evidence type="ECO:0000313" key="2">
    <source>
        <dbReference type="EMBL" id="PWH81418.1"/>
    </source>
</evidence>
<feature type="transmembrane region" description="Helical" evidence="1">
    <location>
        <begin position="51"/>
        <end position="74"/>
    </location>
</feature>
<evidence type="ECO:0008006" key="4">
    <source>
        <dbReference type="Google" id="ProtNLM"/>
    </source>
</evidence>
<keyword evidence="3" id="KW-1185">Reference proteome</keyword>
<comment type="caution">
    <text evidence="2">The sequence shown here is derived from an EMBL/GenBank/DDBJ whole genome shotgun (WGS) entry which is preliminary data.</text>
</comment>
<reference evidence="2 3" key="2">
    <citation type="submission" date="2018-05" db="EMBL/GenBank/DDBJ databases">
        <authorList>
            <person name="Lanie J.A."/>
            <person name="Ng W.-L."/>
            <person name="Kazmierczak K.M."/>
            <person name="Andrzejewski T.M."/>
            <person name="Davidsen T.M."/>
            <person name="Wayne K.J."/>
            <person name="Tettelin H."/>
            <person name="Glass J.I."/>
            <person name="Rusch D."/>
            <person name="Podicherti R."/>
            <person name="Tsui H.-C.T."/>
            <person name="Winkler M.E."/>
        </authorList>
    </citation>
    <scope>NUCLEOTIDE SEQUENCE [LARGE SCALE GENOMIC DNA]</scope>
    <source>
        <strain evidence="2 3">C305</strain>
    </source>
</reference>
<dbReference type="Proteomes" id="UP000245370">
    <property type="component" value="Unassembled WGS sequence"/>
</dbReference>
<gene>
    <name evidence="2" type="ORF">DIT68_14885</name>
</gene>
<dbReference type="AlphaFoldDB" id="A0A2U2X0W6"/>
<accession>A0A2U2X0W6</accession>
<evidence type="ECO:0000256" key="1">
    <source>
        <dbReference type="SAM" id="Phobius"/>
    </source>
</evidence>
<keyword evidence="1" id="KW-0812">Transmembrane</keyword>
<name>A0A2U2X0W6_9FLAO</name>
<sequence>MLGIYFLILDALGWADNTFLRLGNYIFVVLMINSSLKKATQNGEDYLSKMAVGVVTVAIAMTLGAISLFAYLMILQPDIERYISPVIAANSYSGLSIALFIQSIASSVILVFIMSQMYKNKKSTEVV</sequence>
<feature type="transmembrane region" description="Helical" evidence="1">
    <location>
        <begin position="94"/>
        <end position="113"/>
    </location>
</feature>
<dbReference type="EMBL" id="QFRJ01000017">
    <property type="protein sequence ID" value="PWH81418.1"/>
    <property type="molecule type" value="Genomic_DNA"/>
</dbReference>
<organism evidence="2 3">
    <name type="scientific">Brumimicrobium oceani</name>
    <dbReference type="NCBI Taxonomy" id="2100725"/>
    <lineage>
        <taxon>Bacteria</taxon>
        <taxon>Pseudomonadati</taxon>
        <taxon>Bacteroidota</taxon>
        <taxon>Flavobacteriia</taxon>
        <taxon>Flavobacteriales</taxon>
        <taxon>Crocinitomicaceae</taxon>
        <taxon>Brumimicrobium</taxon>
    </lineage>
</organism>
<proteinExistence type="predicted"/>